<name>A0ABX7WBI2_9GAMM</name>
<dbReference type="InterPro" id="IPR035965">
    <property type="entry name" value="PAS-like_dom_sf"/>
</dbReference>
<dbReference type="RefSeq" id="WP_209538026.1">
    <property type="nucleotide sequence ID" value="NZ_CP053381.1"/>
</dbReference>
<dbReference type="PANTHER" id="PTHR45138">
    <property type="entry name" value="REGULATORY COMPONENTS OF SENSORY TRANSDUCTION SYSTEM"/>
    <property type="match status" value="1"/>
</dbReference>
<protein>
    <recommendedName>
        <fullName evidence="1">diguanylate cyclase</fullName>
        <ecNumber evidence="1">2.7.7.65</ecNumber>
    </recommendedName>
</protein>
<dbReference type="InterPro" id="IPR043128">
    <property type="entry name" value="Rev_trsase/Diguanyl_cyclase"/>
</dbReference>
<accession>A0ABX7WBI2</accession>
<organism evidence="4 5">
    <name type="scientific">Billgrantia sulfidoxydans</name>
    <dbReference type="NCBI Taxonomy" id="2733484"/>
    <lineage>
        <taxon>Bacteria</taxon>
        <taxon>Pseudomonadati</taxon>
        <taxon>Pseudomonadota</taxon>
        <taxon>Gammaproteobacteria</taxon>
        <taxon>Oceanospirillales</taxon>
        <taxon>Halomonadaceae</taxon>
        <taxon>Billgrantia</taxon>
    </lineage>
</organism>
<dbReference type="Pfam" id="PF08446">
    <property type="entry name" value="PAS_2"/>
    <property type="match status" value="1"/>
</dbReference>
<feature type="domain" description="GGDEF" evidence="3">
    <location>
        <begin position="337"/>
        <end position="466"/>
    </location>
</feature>
<dbReference type="PROSITE" id="PS50887">
    <property type="entry name" value="GGDEF"/>
    <property type="match status" value="1"/>
</dbReference>
<dbReference type="Proteomes" id="UP000671868">
    <property type="component" value="Chromosome"/>
</dbReference>
<evidence type="ECO:0000313" key="5">
    <source>
        <dbReference type="Proteomes" id="UP000671868"/>
    </source>
</evidence>
<sequence length="468" mass="50801">MPDSLERELDASVCPSAAVAASGAIQPHGCVIGFDNGWREVCLASANLSRFFGLSPAEALGRSPERVLGLDGVIALQEALAAGSPGIALPTSCGGADLPGLHLSLQATGRHVVLTGEPLEGTAHDLPGFGCSWGARLAQADSASELDARLRQALLALTGFESCTLVRPEHGCLASERLPGAVYHSDGPSLWLADTWAGPVELWTAPGPHVELTSCPLRLAPPALGHWLADRQARAALILDLHEAPPGRSLAICWDRRPRYLAPPVRHLLLQLAQMAALRRTLLHETQRTRHRYRLLHERNTRLQRLAYTDPLTQLANRHRIEQVLDTELALASRNEAPLAVLLFDIDHFKSINDTHGHETGDRVLYRIARQAQSHLRDSDHLGRWGGEEFIVVVPGCELPRARELAWRMCRTLAQCRIAPVGQVTASFGVASRQPGDSCRVLVRRADQAMYLAKQAGRACVRSLAGAS</sequence>
<dbReference type="PANTHER" id="PTHR45138:SF9">
    <property type="entry name" value="DIGUANYLATE CYCLASE DGCM-RELATED"/>
    <property type="match status" value="1"/>
</dbReference>
<keyword evidence="5" id="KW-1185">Reference proteome</keyword>
<dbReference type="InterPro" id="IPR000160">
    <property type="entry name" value="GGDEF_dom"/>
</dbReference>
<dbReference type="InterPro" id="IPR029787">
    <property type="entry name" value="Nucleotide_cyclase"/>
</dbReference>
<dbReference type="InterPro" id="IPR013654">
    <property type="entry name" value="PAS_2"/>
</dbReference>
<dbReference type="EC" id="2.7.7.65" evidence="1"/>
<comment type="catalytic activity">
    <reaction evidence="2">
        <text>2 GTP = 3',3'-c-di-GMP + 2 diphosphate</text>
        <dbReference type="Rhea" id="RHEA:24898"/>
        <dbReference type="ChEBI" id="CHEBI:33019"/>
        <dbReference type="ChEBI" id="CHEBI:37565"/>
        <dbReference type="ChEBI" id="CHEBI:58805"/>
        <dbReference type="EC" id="2.7.7.65"/>
    </reaction>
</comment>
<gene>
    <name evidence="4" type="ORF">HNO51_17770</name>
</gene>
<dbReference type="CDD" id="cd01949">
    <property type="entry name" value="GGDEF"/>
    <property type="match status" value="1"/>
</dbReference>
<dbReference type="NCBIfam" id="TIGR00254">
    <property type="entry name" value="GGDEF"/>
    <property type="match status" value="1"/>
</dbReference>
<evidence type="ECO:0000256" key="2">
    <source>
        <dbReference type="ARBA" id="ARBA00034247"/>
    </source>
</evidence>
<dbReference type="Gene3D" id="3.30.70.270">
    <property type="match status" value="1"/>
</dbReference>
<dbReference type="Pfam" id="PF00990">
    <property type="entry name" value="GGDEF"/>
    <property type="match status" value="1"/>
</dbReference>
<dbReference type="EMBL" id="CP053381">
    <property type="protein sequence ID" value="QTP56369.1"/>
    <property type="molecule type" value="Genomic_DNA"/>
</dbReference>
<evidence type="ECO:0000259" key="3">
    <source>
        <dbReference type="PROSITE" id="PS50887"/>
    </source>
</evidence>
<evidence type="ECO:0000313" key="4">
    <source>
        <dbReference type="EMBL" id="QTP56369.1"/>
    </source>
</evidence>
<dbReference type="Gene3D" id="3.30.450.20">
    <property type="entry name" value="PAS domain"/>
    <property type="match status" value="1"/>
</dbReference>
<evidence type="ECO:0000256" key="1">
    <source>
        <dbReference type="ARBA" id="ARBA00012528"/>
    </source>
</evidence>
<reference evidence="4 5" key="1">
    <citation type="journal article" date="2021" name="Front. Microbiol.">
        <title>Aerobic Denitrification and Heterotrophic Sulfur Oxidation in the Genus Halomonas Revealed by Six Novel Species Characterizations and Genome-Based Analysis.</title>
        <authorList>
            <person name="Wang L."/>
            <person name="Shao Z."/>
        </authorList>
    </citation>
    <scope>NUCLEOTIDE SEQUENCE [LARGE SCALE GENOMIC DNA]</scope>
    <source>
        <strain evidence="4 5">MCCC 1A11059</strain>
    </source>
</reference>
<proteinExistence type="predicted"/>
<dbReference type="SMART" id="SM00267">
    <property type="entry name" value="GGDEF"/>
    <property type="match status" value="1"/>
</dbReference>
<dbReference type="InterPro" id="IPR050469">
    <property type="entry name" value="Diguanylate_Cyclase"/>
</dbReference>
<dbReference type="SUPFAM" id="SSF55073">
    <property type="entry name" value="Nucleotide cyclase"/>
    <property type="match status" value="1"/>
</dbReference>
<dbReference type="SUPFAM" id="SSF55785">
    <property type="entry name" value="PYP-like sensor domain (PAS domain)"/>
    <property type="match status" value="1"/>
</dbReference>